<dbReference type="AlphaFoldDB" id="A0A0M3IRS5"/>
<dbReference type="WBParaSite" id="ALUE_0002145301-mRNA-1">
    <property type="protein sequence ID" value="ALUE_0002145301-mRNA-1"/>
    <property type="gene ID" value="ALUE_0002145301"/>
</dbReference>
<proteinExistence type="predicted"/>
<sequence>MHRNSRLVSVSKTRYFFKWIWALFGTFLFVFAPVMAIIALLYSDIEWCFPAVANRRGTTAAVLLFPMPITIMCYIVNYFAILAVNVQLVLEDGSVDFSAWRECVTVTALVVVNIYCLLLTVVVIQMVYAQHLIVIEDQMCYIVNYFAILAVNVQLVLEDGSVDFSAWRECVTVTALVVVNIYCLLLTVVVIQMVYAQHLIVIEDQAAGNNMNGVLQRLRALLTRPTEYRENADAAEAQRAQDVPFV</sequence>
<reference evidence="3" key="1">
    <citation type="submission" date="2017-02" db="UniProtKB">
        <authorList>
            <consortium name="WormBaseParasite"/>
        </authorList>
    </citation>
    <scope>IDENTIFICATION</scope>
</reference>
<evidence type="ECO:0000313" key="3">
    <source>
        <dbReference type="WBParaSite" id="ALUE_0002145301-mRNA-1"/>
    </source>
</evidence>
<organism evidence="2 3">
    <name type="scientific">Ascaris lumbricoides</name>
    <name type="common">Giant roundworm</name>
    <dbReference type="NCBI Taxonomy" id="6252"/>
    <lineage>
        <taxon>Eukaryota</taxon>
        <taxon>Metazoa</taxon>
        <taxon>Ecdysozoa</taxon>
        <taxon>Nematoda</taxon>
        <taxon>Chromadorea</taxon>
        <taxon>Rhabditida</taxon>
        <taxon>Spirurina</taxon>
        <taxon>Ascaridomorpha</taxon>
        <taxon>Ascaridoidea</taxon>
        <taxon>Ascarididae</taxon>
        <taxon>Ascaris</taxon>
    </lineage>
</organism>
<dbReference type="Proteomes" id="UP000036681">
    <property type="component" value="Unplaced"/>
</dbReference>
<name>A0A0M3IRS5_ASCLU</name>
<protein>
    <submittedName>
        <fullName evidence="3">Transmembrane protein</fullName>
    </submittedName>
</protein>
<accession>A0A0M3IRS5</accession>
<feature type="transmembrane region" description="Helical" evidence="1">
    <location>
        <begin position="104"/>
        <end position="128"/>
    </location>
</feature>
<keyword evidence="1" id="KW-1133">Transmembrane helix</keyword>
<keyword evidence="2" id="KW-1185">Reference proteome</keyword>
<keyword evidence="1" id="KW-0812">Transmembrane</keyword>
<feature type="transmembrane region" description="Helical" evidence="1">
    <location>
        <begin position="20"/>
        <end position="42"/>
    </location>
</feature>
<feature type="transmembrane region" description="Helical" evidence="1">
    <location>
        <begin position="177"/>
        <end position="196"/>
    </location>
</feature>
<keyword evidence="1" id="KW-0472">Membrane</keyword>
<feature type="transmembrane region" description="Helical" evidence="1">
    <location>
        <begin position="62"/>
        <end position="84"/>
    </location>
</feature>
<evidence type="ECO:0000313" key="2">
    <source>
        <dbReference type="Proteomes" id="UP000036681"/>
    </source>
</evidence>
<evidence type="ECO:0000256" key="1">
    <source>
        <dbReference type="SAM" id="Phobius"/>
    </source>
</evidence>
<feature type="transmembrane region" description="Helical" evidence="1">
    <location>
        <begin position="140"/>
        <end position="157"/>
    </location>
</feature>